<keyword evidence="5 7" id="KW-0597">Phosphoprotein</keyword>
<dbReference type="EMBL" id="JWLW01000012">
    <property type="protein sequence ID" value="KHT54253.1"/>
    <property type="molecule type" value="Genomic_DNA"/>
</dbReference>
<sequence length="345" mass="36834">MSVKVLAVDDSALMRKLFTQLFEKEGFTVQVARNGEEALSKAVEFKPDCITLDINMPVMDGMTCLALLRKLYPCPTIMVSSLTQKGAAITLEALALGASDFVLKTGGTVSRDISDIETPLINKINALAKTGRAQRPTIKAPPVVKQRVVRNNKSTPFEIVMIGVSTGGPRKLEHLVTNISPTFPVPIVISQHMPASFTQALAKRLDGLSPLNVVEVDSRMVLEAGKIYLAKGDADLAFAKAGADIHVRPVPASPSFLWHPSVDRMVDSALNCYEPLAMLCVQLTGMGSDGVAAMSKAYKGGATTIAESEATSVVFGMPKELIEAGCASHVLDSPKIVSKLNALCR</sequence>
<dbReference type="EC" id="3.5.1.44" evidence="5"/>
<dbReference type="InterPro" id="IPR000673">
    <property type="entry name" value="Sig_transdc_resp-reg_Me-estase"/>
</dbReference>
<dbReference type="GO" id="GO:0006935">
    <property type="term" value="P:chemotaxis"/>
    <property type="evidence" value="ECO:0007669"/>
    <property type="project" value="UniProtKB-UniRule"/>
</dbReference>
<comment type="subcellular location">
    <subcellularLocation>
        <location evidence="5">Cytoplasm</location>
    </subcellularLocation>
</comment>
<feature type="active site" evidence="5 6">
    <location>
        <position position="289"/>
    </location>
</feature>
<proteinExistence type="inferred from homology"/>
<evidence type="ECO:0000256" key="7">
    <source>
        <dbReference type="PROSITE-ProRule" id="PRU00169"/>
    </source>
</evidence>
<evidence type="ECO:0000256" key="3">
    <source>
        <dbReference type="ARBA" id="ARBA00022801"/>
    </source>
</evidence>
<dbReference type="HAMAP" id="MF_00099">
    <property type="entry name" value="CheB_chemtxs"/>
    <property type="match status" value="1"/>
</dbReference>
<dbReference type="InterPro" id="IPR001789">
    <property type="entry name" value="Sig_transdc_resp-reg_receiver"/>
</dbReference>
<dbReference type="NCBIfam" id="NF001965">
    <property type="entry name" value="PRK00742.1"/>
    <property type="match status" value="1"/>
</dbReference>
<dbReference type="CDD" id="cd17541">
    <property type="entry name" value="REC_CheB-like"/>
    <property type="match status" value="1"/>
</dbReference>
<comment type="domain">
    <text evidence="5">Contains a C-terminal catalytic domain, and an N-terminal region which modulates catalytic activity.</text>
</comment>
<comment type="similarity">
    <text evidence="5">Belongs to the CheB family.</text>
</comment>
<keyword evidence="11" id="KW-1185">Reference proteome</keyword>
<dbReference type="PROSITE" id="PS50122">
    <property type="entry name" value="CHEB"/>
    <property type="match status" value="1"/>
</dbReference>
<dbReference type="SUPFAM" id="SSF52738">
    <property type="entry name" value="Methylesterase CheB, C-terminal domain"/>
    <property type="match status" value="1"/>
</dbReference>
<evidence type="ECO:0000259" key="9">
    <source>
        <dbReference type="PROSITE" id="PS50122"/>
    </source>
</evidence>
<comment type="caution">
    <text evidence="10">The sequence shown here is derived from an EMBL/GenBank/DDBJ whole genome shotgun (WGS) entry which is preliminary data.</text>
</comment>
<feature type="active site" evidence="5 6">
    <location>
        <position position="165"/>
    </location>
</feature>
<feature type="modified residue" description="4-aspartylphosphate" evidence="5 7">
    <location>
        <position position="53"/>
    </location>
</feature>
<evidence type="ECO:0000313" key="11">
    <source>
        <dbReference type="Proteomes" id="UP000031197"/>
    </source>
</evidence>
<feature type="domain" description="CheB-type methylesterase" evidence="9">
    <location>
        <begin position="156"/>
        <end position="345"/>
    </location>
</feature>
<evidence type="ECO:0000313" key="10">
    <source>
        <dbReference type="EMBL" id="KHT54253.1"/>
    </source>
</evidence>
<evidence type="ECO:0000256" key="1">
    <source>
        <dbReference type="ARBA" id="ARBA00022490"/>
    </source>
</evidence>
<accession>A0A0B3YB22</accession>
<keyword evidence="1 5" id="KW-0963">Cytoplasm</keyword>
<evidence type="ECO:0000256" key="6">
    <source>
        <dbReference type="PROSITE-ProRule" id="PRU00050"/>
    </source>
</evidence>
<dbReference type="AlphaFoldDB" id="A0A0B3YB22"/>
<dbReference type="PIRSF" id="PIRSF000876">
    <property type="entry name" value="RR_chemtxs_CheB"/>
    <property type="match status" value="1"/>
</dbReference>
<dbReference type="EC" id="3.1.1.61" evidence="5"/>
<keyword evidence="3 5" id="KW-0378">Hydrolase</keyword>
<dbReference type="RefSeq" id="WP_039218634.1">
    <property type="nucleotide sequence ID" value="NZ_JWLW01000012.1"/>
</dbReference>
<evidence type="ECO:0000256" key="2">
    <source>
        <dbReference type="ARBA" id="ARBA00022500"/>
    </source>
</evidence>
<organism evidence="10 11">
    <name type="scientific">Alteromonas marina</name>
    <dbReference type="NCBI Taxonomy" id="203795"/>
    <lineage>
        <taxon>Bacteria</taxon>
        <taxon>Pseudomonadati</taxon>
        <taxon>Pseudomonadota</taxon>
        <taxon>Gammaproteobacteria</taxon>
        <taxon>Alteromonadales</taxon>
        <taxon>Alteromonadaceae</taxon>
        <taxon>Alteromonas/Salinimonas group</taxon>
        <taxon>Alteromonas</taxon>
    </lineage>
</organism>
<comment type="PTM">
    <text evidence="5">Phosphorylated by CheA. Phosphorylation of the N-terminal regulatory domain activates the methylesterase activity.</text>
</comment>
<reference evidence="10 11" key="1">
    <citation type="submission" date="2014-12" db="EMBL/GenBank/DDBJ databases">
        <title>Genome sequencing of Alteromonas marina AD001.</title>
        <authorList>
            <person name="Adrian T.G.S."/>
            <person name="Chan K.G."/>
        </authorList>
    </citation>
    <scope>NUCLEOTIDE SEQUENCE [LARGE SCALE GENOMIC DNA]</scope>
    <source>
        <strain evidence="10 11">AD001</strain>
    </source>
</reference>
<gene>
    <name evidence="5" type="primary">cheB</name>
    <name evidence="10" type="ORF">RJ41_06915</name>
</gene>
<dbReference type="GO" id="GO:0050568">
    <property type="term" value="F:protein-glutamine glutaminase activity"/>
    <property type="evidence" value="ECO:0007669"/>
    <property type="project" value="UniProtKB-UniRule"/>
</dbReference>
<dbReference type="GO" id="GO:0005737">
    <property type="term" value="C:cytoplasm"/>
    <property type="evidence" value="ECO:0007669"/>
    <property type="project" value="UniProtKB-SubCell"/>
</dbReference>
<evidence type="ECO:0000259" key="8">
    <source>
        <dbReference type="PROSITE" id="PS50110"/>
    </source>
</evidence>
<dbReference type="CDD" id="cd16432">
    <property type="entry name" value="CheB_Rec"/>
    <property type="match status" value="1"/>
</dbReference>
<dbReference type="Gene3D" id="3.40.50.2300">
    <property type="match status" value="1"/>
</dbReference>
<evidence type="ECO:0000256" key="5">
    <source>
        <dbReference type="HAMAP-Rule" id="MF_00099"/>
    </source>
</evidence>
<dbReference type="SUPFAM" id="SSF52172">
    <property type="entry name" value="CheY-like"/>
    <property type="match status" value="1"/>
</dbReference>
<feature type="domain" description="Response regulatory" evidence="8">
    <location>
        <begin position="4"/>
        <end position="119"/>
    </location>
</feature>
<dbReference type="SMART" id="SM00448">
    <property type="entry name" value="REC"/>
    <property type="match status" value="1"/>
</dbReference>
<dbReference type="InterPro" id="IPR008248">
    <property type="entry name" value="CheB-like"/>
</dbReference>
<dbReference type="Gene3D" id="3.40.50.180">
    <property type="entry name" value="Methylesterase CheB, C-terminal domain"/>
    <property type="match status" value="1"/>
</dbReference>
<dbReference type="InterPro" id="IPR011006">
    <property type="entry name" value="CheY-like_superfamily"/>
</dbReference>
<dbReference type="Pfam" id="PF01339">
    <property type="entry name" value="CheB_methylest"/>
    <property type="match status" value="1"/>
</dbReference>
<keyword evidence="2 5" id="KW-0145">Chemotaxis</keyword>
<dbReference type="PROSITE" id="PS50110">
    <property type="entry name" value="RESPONSE_REGULATORY"/>
    <property type="match status" value="1"/>
</dbReference>
<dbReference type="PANTHER" id="PTHR42872:SF6">
    <property type="entry name" value="PROTEIN-GLUTAMATE METHYLESTERASE_PROTEIN-GLUTAMINE GLUTAMINASE"/>
    <property type="match status" value="1"/>
</dbReference>
<dbReference type="GO" id="GO:0008984">
    <property type="term" value="F:protein-glutamate methylesterase activity"/>
    <property type="evidence" value="ECO:0007669"/>
    <property type="project" value="UniProtKB-UniRule"/>
</dbReference>
<comment type="catalytic activity">
    <reaction evidence="4 5">
        <text>[protein]-L-glutamate 5-O-methyl ester + H2O = L-glutamyl-[protein] + methanol + H(+)</text>
        <dbReference type="Rhea" id="RHEA:23236"/>
        <dbReference type="Rhea" id="RHEA-COMP:10208"/>
        <dbReference type="Rhea" id="RHEA-COMP:10311"/>
        <dbReference type="ChEBI" id="CHEBI:15377"/>
        <dbReference type="ChEBI" id="CHEBI:15378"/>
        <dbReference type="ChEBI" id="CHEBI:17790"/>
        <dbReference type="ChEBI" id="CHEBI:29973"/>
        <dbReference type="ChEBI" id="CHEBI:82795"/>
        <dbReference type="EC" id="3.1.1.61"/>
    </reaction>
</comment>
<dbReference type="PANTHER" id="PTHR42872">
    <property type="entry name" value="PROTEIN-GLUTAMATE METHYLESTERASE/PROTEIN-GLUTAMINE GLUTAMINASE"/>
    <property type="match status" value="1"/>
</dbReference>
<dbReference type="OrthoDB" id="9793421at2"/>
<protein>
    <recommendedName>
        <fullName evidence="5">Protein-glutamate methylesterase/protein-glutamine glutaminase</fullName>
        <ecNumber evidence="5">3.1.1.61</ecNumber>
        <ecNumber evidence="5">3.5.1.44</ecNumber>
    </recommendedName>
</protein>
<comment type="catalytic activity">
    <reaction evidence="5">
        <text>L-glutaminyl-[protein] + H2O = L-glutamyl-[protein] + NH4(+)</text>
        <dbReference type="Rhea" id="RHEA:16441"/>
        <dbReference type="Rhea" id="RHEA-COMP:10207"/>
        <dbReference type="Rhea" id="RHEA-COMP:10208"/>
        <dbReference type="ChEBI" id="CHEBI:15377"/>
        <dbReference type="ChEBI" id="CHEBI:28938"/>
        <dbReference type="ChEBI" id="CHEBI:29973"/>
        <dbReference type="ChEBI" id="CHEBI:30011"/>
        <dbReference type="EC" id="3.5.1.44"/>
    </reaction>
</comment>
<feature type="active site" evidence="5 6">
    <location>
        <position position="192"/>
    </location>
</feature>
<comment type="function">
    <text evidence="5">Involved in chemotaxis. Part of a chemotaxis signal transduction system that modulates chemotaxis in response to various stimuli. Catalyzes the demethylation of specific methylglutamate residues introduced into the chemoreceptors (methyl-accepting chemotaxis proteins or MCP) by CheR. Also mediates the irreversible deamidation of specific glutamine residues to glutamic acid.</text>
</comment>
<dbReference type="Pfam" id="PF00072">
    <property type="entry name" value="Response_reg"/>
    <property type="match status" value="1"/>
</dbReference>
<evidence type="ECO:0000256" key="4">
    <source>
        <dbReference type="ARBA" id="ARBA00048267"/>
    </source>
</evidence>
<dbReference type="GO" id="GO:0000156">
    <property type="term" value="F:phosphorelay response regulator activity"/>
    <property type="evidence" value="ECO:0007669"/>
    <property type="project" value="InterPro"/>
</dbReference>
<dbReference type="Proteomes" id="UP000031197">
    <property type="component" value="Unassembled WGS sequence"/>
</dbReference>
<name>A0A0B3YB22_9ALTE</name>
<dbReference type="InterPro" id="IPR035909">
    <property type="entry name" value="CheB_C"/>
</dbReference>